<reference evidence="3 4" key="1">
    <citation type="submission" date="2016-07" db="EMBL/GenBank/DDBJ databases">
        <title>Pervasive Adenine N6-methylation of Active Genes in Fungi.</title>
        <authorList>
            <consortium name="DOE Joint Genome Institute"/>
            <person name="Mondo S.J."/>
            <person name="Dannebaum R.O."/>
            <person name="Kuo R.C."/>
            <person name="Labutti K."/>
            <person name="Haridas S."/>
            <person name="Kuo A."/>
            <person name="Salamov A."/>
            <person name="Ahrendt S.R."/>
            <person name="Lipzen A."/>
            <person name="Sullivan W."/>
            <person name="Andreopoulos W.B."/>
            <person name="Clum A."/>
            <person name="Lindquist E."/>
            <person name="Daum C."/>
            <person name="Ramamoorthy G.K."/>
            <person name="Gryganskyi A."/>
            <person name="Culley D."/>
            <person name="Magnuson J.K."/>
            <person name="James T.Y."/>
            <person name="O'Malley M.A."/>
            <person name="Stajich J.E."/>
            <person name="Spatafora J.W."/>
            <person name="Visel A."/>
            <person name="Grigoriev I.V."/>
        </authorList>
    </citation>
    <scope>NUCLEOTIDE SEQUENCE [LARGE SCALE GENOMIC DNA]</scope>
    <source>
        <strain evidence="3 4">NRRL 1336</strain>
    </source>
</reference>
<evidence type="ECO:0000313" key="4">
    <source>
        <dbReference type="Proteomes" id="UP000193560"/>
    </source>
</evidence>
<comment type="caution">
    <text evidence="3">The sequence shown here is derived from an EMBL/GenBank/DDBJ whole genome shotgun (WGS) entry which is preliminary data.</text>
</comment>
<feature type="transmembrane region" description="Helical" evidence="1">
    <location>
        <begin position="37"/>
        <end position="53"/>
    </location>
</feature>
<name>A0A1X2IEM9_9FUNG</name>
<evidence type="ECO:0000256" key="1">
    <source>
        <dbReference type="SAM" id="Phobius"/>
    </source>
</evidence>
<dbReference type="EMBL" id="MCGE01000013">
    <property type="protein sequence ID" value="ORZ15163.1"/>
    <property type="molecule type" value="Genomic_DNA"/>
</dbReference>
<evidence type="ECO:0000256" key="2">
    <source>
        <dbReference type="SAM" id="SignalP"/>
    </source>
</evidence>
<keyword evidence="2" id="KW-0732">Signal</keyword>
<dbReference type="Proteomes" id="UP000193560">
    <property type="component" value="Unassembled WGS sequence"/>
</dbReference>
<organism evidence="3 4">
    <name type="scientific">Absidia repens</name>
    <dbReference type="NCBI Taxonomy" id="90262"/>
    <lineage>
        <taxon>Eukaryota</taxon>
        <taxon>Fungi</taxon>
        <taxon>Fungi incertae sedis</taxon>
        <taxon>Mucoromycota</taxon>
        <taxon>Mucoromycotina</taxon>
        <taxon>Mucoromycetes</taxon>
        <taxon>Mucorales</taxon>
        <taxon>Cunninghamellaceae</taxon>
        <taxon>Absidia</taxon>
    </lineage>
</organism>
<proteinExistence type="predicted"/>
<feature type="chain" id="PRO_5013185569" evidence="2">
    <location>
        <begin position="22"/>
        <end position="54"/>
    </location>
</feature>
<keyword evidence="1" id="KW-1133">Transmembrane helix</keyword>
<accession>A0A1X2IEM9</accession>
<sequence>MLFISFAFCIVVETMVGVAVATNNVDKAKPAGFKSTNTGYTFFFFFFLCVSYHV</sequence>
<evidence type="ECO:0000313" key="3">
    <source>
        <dbReference type="EMBL" id="ORZ15163.1"/>
    </source>
</evidence>
<dbReference type="AlphaFoldDB" id="A0A1X2IEM9"/>
<keyword evidence="4" id="KW-1185">Reference proteome</keyword>
<keyword evidence="1" id="KW-0812">Transmembrane</keyword>
<feature type="signal peptide" evidence="2">
    <location>
        <begin position="1"/>
        <end position="21"/>
    </location>
</feature>
<keyword evidence="1" id="KW-0472">Membrane</keyword>
<gene>
    <name evidence="3" type="ORF">BCR42DRAFT_416536</name>
</gene>
<protein>
    <submittedName>
        <fullName evidence="3">Uncharacterized protein</fullName>
    </submittedName>
</protein>